<protein>
    <submittedName>
        <fullName evidence="1">Uncharacterized protein</fullName>
    </submittedName>
</protein>
<keyword evidence="2" id="KW-1185">Reference proteome</keyword>
<dbReference type="EMBL" id="KZ824452">
    <property type="protein sequence ID" value="RAK98629.1"/>
    <property type="molecule type" value="Genomic_DNA"/>
</dbReference>
<evidence type="ECO:0000313" key="1">
    <source>
        <dbReference type="EMBL" id="RAK98629.1"/>
    </source>
</evidence>
<dbReference type="RefSeq" id="XP_025572957.1">
    <property type="nucleotide sequence ID" value="XM_025713819.1"/>
</dbReference>
<reference evidence="1 2" key="1">
    <citation type="submission" date="2018-02" db="EMBL/GenBank/DDBJ databases">
        <title>The genomes of Aspergillus section Nigri reveals drivers in fungal speciation.</title>
        <authorList>
            <consortium name="DOE Joint Genome Institute"/>
            <person name="Vesth T.C."/>
            <person name="Nybo J."/>
            <person name="Theobald S."/>
            <person name="Brandl J."/>
            <person name="Frisvad J.C."/>
            <person name="Nielsen K.F."/>
            <person name="Lyhne E.K."/>
            <person name="Kogle M.E."/>
            <person name="Kuo A."/>
            <person name="Riley R."/>
            <person name="Clum A."/>
            <person name="Nolan M."/>
            <person name="Lipzen A."/>
            <person name="Salamov A."/>
            <person name="Henrissat B."/>
            <person name="Wiebenga A."/>
            <person name="De vries R.P."/>
            <person name="Grigoriev I.V."/>
            <person name="Mortensen U.H."/>
            <person name="Andersen M.R."/>
            <person name="Baker S.E."/>
        </authorList>
    </citation>
    <scope>NUCLEOTIDE SEQUENCE [LARGE SCALE GENOMIC DNA]</scope>
    <source>
        <strain evidence="1 2">CBS 121593</strain>
    </source>
</reference>
<dbReference type="VEuPathDB" id="FungiDB:BO80DRAFT_154394"/>
<dbReference type="AlphaFoldDB" id="A0A395GT66"/>
<dbReference type="GeneID" id="37218684"/>
<dbReference type="Proteomes" id="UP000249402">
    <property type="component" value="Unassembled WGS sequence"/>
</dbReference>
<proteinExistence type="predicted"/>
<organism evidence="1 2">
    <name type="scientific">Aspergillus ibericus CBS 121593</name>
    <dbReference type="NCBI Taxonomy" id="1448316"/>
    <lineage>
        <taxon>Eukaryota</taxon>
        <taxon>Fungi</taxon>
        <taxon>Dikarya</taxon>
        <taxon>Ascomycota</taxon>
        <taxon>Pezizomycotina</taxon>
        <taxon>Eurotiomycetes</taxon>
        <taxon>Eurotiomycetidae</taxon>
        <taxon>Eurotiales</taxon>
        <taxon>Aspergillaceae</taxon>
        <taxon>Aspergillus</taxon>
        <taxon>Aspergillus subgen. Circumdati</taxon>
    </lineage>
</organism>
<name>A0A395GT66_9EURO</name>
<evidence type="ECO:0000313" key="2">
    <source>
        <dbReference type="Proteomes" id="UP000249402"/>
    </source>
</evidence>
<accession>A0A395GT66</accession>
<sequence length="179" mass="19978">MSIFLPLLRPWNSRAFVCFHSSGSCISRVMTACHNRLSPGWLHLSSPSPHPATASPLPLTLMKQCSTEERLYTNFSDMQSPCNFTCRAVRNSACACCEFPYFIGANRWAGIYLRPGNWSNLEQFEDPLEARCLVGAAGSHDLIQAVYEKRRCHSTTVRCHLPLDFGEGVGSPLIEKVPE</sequence>
<gene>
    <name evidence="1" type="ORF">BO80DRAFT_154394</name>
</gene>